<feature type="transmembrane region" description="Helical" evidence="1">
    <location>
        <begin position="138"/>
        <end position="155"/>
    </location>
</feature>
<comment type="caution">
    <text evidence="2">The sequence shown here is derived from an EMBL/GenBank/DDBJ whole genome shotgun (WGS) entry which is preliminary data.</text>
</comment>
<evidence type="ECO:0000313" key="2">
    <source>
        <dbReference type="EMBL" id="RNE66932.1"/>
    </source>
</evidence>
<dbReference type="Proteomes" id="UP000279859">
    <property type="component" value="Unassembled WGS sequence"/>
</dbReference>
<feature type="transmembrane region" description="Helical" evidence="1">
    <location>
        <begin position="81"/>
        <end position="99"/>
    </location>
</feature>
<organism evidence="2 3">
    <name type="scientific">Cryobacterium tepidiphilum</name>
    <dbReference type="NCBI Taxonomy" id="2486026"/>
    <lineage>
        <taxon>Bacteria</taxon>
        <taxon>Bacillati</taxon>
        <taxon>Actinomycetota</taxon>
        <taxon>Actinomycetes</taxon>
        <taxon>Micrococcales</taxon>
        <taxon>Microbacteriaceae</taxon>
        <taxon>Cryobacterium</taxon>
    </lineage>
</organism>
<dbReference type="OrthoDB" id="5126240at2"/>
<accession>A0A3M8LPZ3</accession>
<dbReference type="RefSeq" id="WP_123044546.1">
    <property type="nucleotide sequence ID" value="NZ_RDSR01000002.1"/>
</dbReference>
<dbReference type="EMBL" id="RDSR01000002">
    <property type="protein sequence ID" value="RNE66932.1"/>
    <property type="molecule type" value="Genomic_DNA"/>
</dbReference>
<dbReference type="Pfam" id="PF03729">
    <property type="entry name" value="DUF308"/>
    <property type="match status" value="1"/>
</dbReference>
<protein>
    <recommendedName>
        <fullName evidence="4">HdeD family acid-resistance protein</fullName>
    </recommendedName>
</protein>
<keyword evidence="1" id="KW-0812">Transmembrane</keyword>
<feature type="transmembrane region" description="Helical" evidence="1">
    <location>
        <begin position="105"/>
        <end position="126"/>
    </location>
</feature>
<gene>
    <name evidence="2" type="ORF">EEJ31_01605</name>
</gene>
<reference evidence="2 3" key="1">
    <citation type="submission" date="2018-11" db="EMBL/GenBank/DDBJ databases">
        <title>Cryobacterium sp. nov., isolated from rhizosphere soil of lettuce.</title>
        <authorList>
            <person name="Wang Y."/>
        </authorList>
    </citation>
    <scope>NUCLEOTIDE SEQUENCE [LARGE SCALE GENOMIC DNA]</scope>
    <source>
        <strain evidence="2 3">NEAU-85</strain>
    </source>
</reference>
<keyword evidence="1" id="KW-1133">Transmembrane helix</keyword>
<evidence type="ECO:0008006" key="4">
    <source>
        <dbReference type="Google" id="ProtNLM"/>
    </source>
</evidence>
<proteinExistence type="predicted"/>
<dbReference type="AlphaFoldDB" id="A0A3M8LPZ3"/>
<feature type="transmembrane region" description="Helical" evidence="1">
    <location>
        <begin position="20"/>
        <end position="42"/>
    </location>
</feature>
<dbReference type="InterPro" id="IPR005325">
    <property type="entry name" value="DUF308_memb"/>
</dbReference>
<keyword evidence="1" id="KW-0472">Membrane</keyword>
<evidence type="ECO:0000256" key="1">
    <source>
        <dbReference type="SAM" id="Phobius"/>
    </source>
</evidence>
<evidence type="ECO:0000313" key="3">
    <source>
        <dbReference type="Proteomes" id="UP000279859"/>
    </source>
</evidence>
<name>A0A3M8LPZ3_9MICO</name>
<feature type="transmembrane region" description="Helical" evidence="1">
    <location>
        <begin position="161"/>
        <end position="184"/>
    </location>
</feature>
<feature type="transmembrane region" description="Helical" evidence="1">
    <location>
        <begin position="48"/>
        <end position="69"/>
    </location>
</feature>
<keyword evidence="3" id="KW-1185">Reference proteome</keyword>
<sequence>MKEVAAVANAPTASALGRRYWLVPVVRAVVALIPAVTIPFTANHTPAFGLLVFGAFALVSGLAVGILSWSSLVGTRVRGTFATQGVVGIVVGVLALVTHTGGLGYFLYLVSVWGIVTGFLELYSGVRMRRLSPTARDWMVVGGATVLLAVVFLLIPADAVAAVGLLGAYLVVLGVYLGIAGLSLKWTMDTLVSPAVANDSDSL</sequence>